<proteinExistence type="predicted"/>
<feature type="compositionally biased region" description="Pro residues" evidence="1">
    <location>
        <begin position="1"/>
        <end position="15"/>
    </location>
</feature>
<gene>
    <name evidence="2" type="ORF">EHS24_007627</name>
</gene>
<evidence type="ECO:0000256" key="1">
    <source>
        <dbReference type="SAM" id="MobiDB-lite"/>
    </source>
</evidence>
<evidence type="ECO:0000313" key="2">
    <source>
        <dbReference type="EMBL" id="RSH82635.1"/>
    </source>
</evidence>
<accession>A0A427XV79</accession>
<dbReference type="AlphaFoldDB" id="A0A427XV79"/>
<protein>
    <submittedName>
        <fullName evidence="2">Uncharacterized protein</fullName>
    </submittedName>
</protein>
<dbReference type="Proteomes" id="UP000279236">
    <property type="component" value="Unassembled WGS sequence"/>
</dbReference>
<sequence>MDTSGPPGPPGPPYSRPEQTSDEGIAGDRPQGWRLLKAQYEAGEDLDYLPHMKHAVEKMKLLENQAESLLKKVTAIKIPVPRPANFDVAGAYAQLAAIEQQILQYKDMEVKQSEVLNMTDNDTHVARLQDLLQAHKNMRDQLLNVAADGRKVRVQVTNTTNDQEICPGDYYDLLASCLNDIKETEMDIAVQKEAGDVGKLLSKMAVDGSAQRRPNYKQVETKVAELRKLLA</sequence>
<dbReference type="EMBL" id="RSCE01000005">
    <property type="protein sequence ID" value="RSH82635.1"/>
    <property type="molecule type" value="Genomic_DNA"/>
</dbReference>
<dbReference type="GeneID" id="39592170"/>
<name>A0A427XV79_9TREE</name>
<evidence type="ECO:0000313" key="3">
    <source>
        <dbReference type="Proteomes" id="UP000279236"/>
    </source>
</evidence>
<dbReference type="RefSeq" id="XP_028476867.1">
    <property type="nucleotide sequence ID" value="XM_028622974.1"/>
</dbReference>
<reference evidence="2 3" key="1">
    <citation type="submission" date="2018-11" db="EMBL/GenBank/DDBJ databases">
        <title>Genome sequence of Apiotrichum porosum DSM 27194.</title>
        <authorList>
            <person name="Aliyu H."/>
            <person name="Gorte O."/>
            <person name="Ochsenreither K."/>
        </authorList>
    </citation>
    <scope>NUCLEOTIDE SEQUENCE [LARGE SCALE GENOMIC DNA]</scope>
    <source>
        <strain evidence="2 3">DSM 27194</strain>
    </source>
</reference>
<comment type="caution">
    <text evidence="2">The sequence shown here is derived from an EMBL/GenBank/DDBJ whole genome shotgun (WGS) entry which is preliminary data.</text>
</comment>
<feature type="region of interest" description="Disordered" evidence="1">
    <location>
        <begin position="1"/>
        <end position="30"/>
    </location>
</feature>
<organism evidence="2 3">
    <name type="scientific">Apiotrichum porosum</name>
    <dbReference type="NCBI Taxonomy" id="105984"/>
    <lineage>
        <taxon>Eukaryota</taxon>
        <taxon>Fungi</taxon>
        <taxon>Dikarya</taxon>
        <taxon>Basidiomycota</taxon>
        <taxon>Agaricomycotina</taxon>
        <taxon>Tremellomycetes</taxon>
        <taxon>Trichosporonales</taxon>
        <taxon>Trichosporonaceae</taxon>
        <taxon>Apiotrichum</taxon>
    </lineage>
</organism>
<keyword evidence="3" id="KW-1185">Reference proteome</keyword>